<protein>
    <submittedName>
        <fullName evidence="3">Uncharacterized protein LOC114242253</fullName>
    </submittedName>
</protein>
<reference evidence="3" key="1">
    <citation type="submission" date="2025-08" db="UniProtKB">
        <authorList>
            <consortium name="RefSeq"/>
        </authorList>
    </citation>
    <scope>IDENTIFICATION</scope>
    <source>
        <tissue evidence="3">Silk gland</tissue>
    </source>
</reference>
<dbReference type="OrthoDB" id="7488542at2759"/>
<dbReference type="Proteomes" id="UP000504629">
    <property type="component" value="Unplaced"/>
</dbReference>
<proteinExistence type="predicted"/>
<dbReference type="GeneID" id="114242253"/>
<gene>
    <name evidence="3" type="primary">LOC114242253</name>
</gene>
<organism evidence="2 3">
    <name type="scientific">Bombyx mandarina</name>
    <name type="common">Wild silk moth</name>
    <name type="synonym">Wild silkworm</name>
    <dbReference type="NCBI Taxonomy" id="7092"/>
    <lineage>
        <taxon>Eukaryota</taxon>
        <taxon>Metazoa</taxon>
        <taxon>Ecdysozoa</taxon>
        <taxon>Arthropoda</taxon>
        <taxon>Hexapoda</taxon>
        <taxon>Insecta</taxon>
        <taxon>Pterygota</taxon>
        <taxon>Neoptera</taxon>
        <taxon>Endopterygota</taxon>
        <taxon>Lepidoptera</taxon>
        <taxon>Glossata</taxon>
        <taxon>Ditrysia</taxon>
        <taxon>Bombycoidea</taxon>
        <taxon>Bombycidae</taxon>
        <taxon>Bombycinae</taxon>
        <taxon>Bombyx</taxon>
    </lineage>
</organism>
<feature type="region of interest" description="Disordered" evidence="1">
    <location>
        <begin position="255"/>
        <end position="277"/>
    </location>
</feature>
<dbReference type="RefSeq" id="XP_028029153.1">
    <property type="nucleotide sequence ID" value="XM_028173352.1"/>
</dbReference>
<evidence type="ECO:0000256" key="1">
    <source>
        <dbReference type="SAM" id="MobiDB-lite"/>
    </source>
</evidence>
<dbReference type="KEGG" id="bman:114242253"/>
<keyword evidence="2" id="KW-1185">Reference proteome</keyword>
<name>A0A6J2JIQ4_BOMMA</name>
<accession>A0A6J2JIQ4</accession>
<evidence type="ECO:0000313" key="2">
    <source>
        <dbReference type="Proteomes" id="UP000504629"/>
    </source>
</evidence>
<sequence>MASGSKAGNESLVEEKVAIEIAYPTLSMLLPTYDGNRKTLSFYIEGVENALDLIANKTDPSIACLIRNKLTGKAVEALSQSGGAKTWPEIKATLIKRFGEFRTEIQLVQELMTSTRDNLSLEAFGDKIRHLASTLILIDPNKREYYEQMALIAFLEKLNPITAIIIKLKNIENLEEAIIIAKQEEFKLRAKKSLNKEMIKPSTSNVIPQRFNQNKRELLNKNKPSYTENPKRKMVHYQNEAITDEELADILELNEDCDDEDTQQENFQIDSENENIK</sequence>
<dbReference type="AlphaFoldDB" id="A0A6J2JIQ4"/>
<evidence type="ECO:0000313" key="3">
    <source>
        <dbReference type="RefSeq" id="XP_028029153.1"/>
    </source>
</evidence>